<dbReference type="PANTHER" id="PTHR48107:SF7">
    <property type="entry name" value="RE15974P"/>
    <property type="match status" value="1"/>
</dbReference>
<dbReference type="PANTHER" id="PTHR48107">
    <property type="entry name" value="NADPH-DEPENDENT ALDEHYDE REDUCTASE-LIKE PROTEIN, CHLOROPLASTIC-RELATED"/>
    <property type="match status" value="1"/>
</dbReference>
<dbReference type="Gene3D" id="3.40.50.720">
    <property type="entry name" value="NAD(P)-binding Rossmann-like Domain"/>
    <property type="match status" value="2"/>
</dbReference>
<dbReference type="GO" id="GO:0016614">
    <property type="term" value="F:oxidoreductase activity, acting on CH-OH group of donors"/>
    <property type="evidence" value="ECO:0007669"/>
    <property type="project" value="UniProtKB-ARBA"/>
</dbReference>
<dbReference type="InterPro" id="IPR036291">
    <property type="entry name" value="NAD(P)-bd_dom_sf"/>
</dbReference>
<accession>A0AAN4YCU2</accession>
<protein>
    <submittedName>
        <fullName evidence="3">Unnamed protein product</fullName>
    </submittedName>
</protein>
<comment type="caution">
    <text evidence="3">The sequence shown here is derived from an EMBL/GenBank/DDBJ whole genome shotgun (WGS) entry which is preliminary data.</text>
</comment>
<dbReference type="Pfam" id="PF13561">
    <property type="entry name" value="adh_short_C2"/>
    <property type="match status" value="1"/>
</dbReference>
<evidence type="ECO:0000256" key="2">
    <source>
        <dbReference type="ARBA" id="ARBA00023002"/>
    </source>
</evidence>
<dbReference type="InterPro" id="IPR002347">
    <property type="entry name" value="SDR_fam"/>
</dbReference>
<reference evidence="3" key="1">
    <citation type="submission" date="2023-04" db="EMBL/GenBank/DDBJ databases">
        <title>Aspergillus oryzae NBRC 4228.</title>
        <authorList>
            <person name="Ichikawa N."/>
            <person name="Sato H."/>
            <person name="Tonouchi N."/>
        </authorList>
    </citation>
    <scope>NUCLEOTIDE SEQUENCE</scope>
    <source>
        <strain evidence="3">NBRC 4228</strain>
    </source>
</reference>
<keyword evidence="2" id="KW-0560">Oxidoreductase</keyword>
<proteinExistence type="inferred from homology"/>
<dbReference type="Proteomes" id="UP001165205">
    <property type="component" value="Unassembled WGS sequence"/>
</dbReference>
<comment type="similarity">
    <text evidence="1">Belongs to the short-chain dehydrogenases/reductases (SDR) family.</text>
</comment>
<sequence>MISSASSRTGLIANHLAPHSHHTMDGKSLADKVAIVSGSSSGIGAAIIRELSSRGANTVVNYPFAHLKNEADSLVASLPSPSIAVEADMSLATSPQKLVDAAVSKWGRIDIVVNCVALAVNKPFESQTLEDWDLLVNTNGRINAVSPGPTKTEGFSAAGEEQMKILQPIIDQTPVGPRMAEPEEIAFAVAFLCEERARWINGAHIVASGGLFID</sequence>
<evidence type="ECO:0000313" key="4">
    <source>
        <dbReference type="Proteomes" id="UP001165205"/>
    </source>
</evidence>
<dbReference type="PRINTS" id="PR00081">
    <property type="entry name" value="GDHRDH"/>
</dbReference>
<organism evidence="3 4">
    <name type="scientific">Aspergillus oryzae</name>
    <name type="common">Yellow koji mold</name>
    <dbReference type="NCBI Taxonomy" id="5062"/>
    <lineage>
        <taxon>Eukaryota</taxon>
        <taxon>Fungi</taxon>
        <taxon>Dikarya</taxon>
        <taxon>Ascomycota</taxon>
        <taxon>Pezizomycotina</taxon>
        <taxon>Eurotiomycetes</taxon>
        <taxon>Eurotiomycetidae</taxon>
        <taxon>Eurotiales</taxon>
        <taxon>Aspergillaceae</taxon>
        <taxon>Aspergillus</taxon>
        <taxon>Aspergillus subgen. Circumdati</taxon>
    </lineage>
</organism>
<dbReference type="SUPFAM" id="SSF51735">
    <property type="entry name" value="NAD(P)-binding Rossmann-fold domains"/>
    <property type="match status" value="1"/>
</dbReference>
<dbReference type="AlphaFoldDB" id="A0AAN4YCU2"/>
<evidence type="ECO:0000256" key="1">
    <source>
        <dbReference type="ARBA" id="ARBA00006484"/>
    </source>
</evidence>
<evidence type="ECO:0000313" key="3">
    <source>
        <dbReference type="EMBL" id="GMG27749.1"/>
    </source>
</evidence>
<gene>
    <name evidence="3" type="ORF">Aory04_000431500</name>
</gene>
<dbReference type="EMBL" id="BSYA01000038">
    <property type="protein sequence ID" value="GMG27749.1"/>
    <property type="molecule type" value="Genomic_DNA"/>
</dbReference>
<name>A0AAN4YCU2_ASPOZ</name>